<name>A0A0M0JG51_9EUKA</name>
<feature type="compositionally biased region" description="Basic and acidic residues" evidence="2">
    <location>
        <begin position="187"/>
        <end position="197"/>
    </location>
</feature>
<dbReference type="AlphaFoldDB" id="A0A0M0JG51"/>
<reference evidence="4" key="1">
    <citation type="journal article" date="2015" name="PLoS Genet.">
        <title>Genome Sequence and Transcriptome Analyses of Chrysochromulina tobin: Metabolic Tools for Enhanced Algal Fitness in the Prominent Order Prymnesiales (Haptophyceae).</title>
        <authorList>
            <person name="Hovde B.T."/>
            <person name="Deodato C.R."/>
            <person name="Hunsperger H.M."/>
            <person name="Ryken S.A."/>
            <person name="Yost W."/>
            <person name="Jha R.K."/>
            <person name="Patterson J."/>
            <person name="Monnat R.J. Jr."/>
            <person name="Barlow S.B."/>
            <person name="Starkenburg S.R."/>
            <person name="Cattolico R.A."/>
        </authorList>
    </citation>
    <scope>NUCLEOTIDE SEQUENCE</scope>
    <source>
        <strain evidence="4">CCMP291</strain>
    </source>
</reference>
<dbReference type="Proteomes" id="UP000037460">
    <property type="component" value="Unassembled WGS sequence"/>
</dbReference>
<accession>A0A0M0JG51</accession>
<evidence type="ECO:0000256" key="1">
    <source>
        <dbReference type="SAM" id="Coils"/>
    </source>
</evidence>
<dbReference type="InterPro" id="IPR000048">
    <property type="entry name" value="IQ_motif_EF-hand-BS"/>
</dbReference>
<gene>
    <name evidence="3" type="ORF">Ctob_001206</name>
</gene>
<evidence type="ECO:0000256" key="2">
    <source>
        <dbReference type="SAM" id="MobiDB-lite"/>
    </source>
</evidence>
<protein>
    <submittedName>
        <fullName evidence="3">Uncharacterized protein</fullName>
    </submittedName>
</protein>
<dbReference type="Pfam" id="PF00612">
    <property type="entry name" value="IQ"/>
    <property type="match status" value="1"/>
</dbReference>
<feature type="coiled-coil region" evidence="1">
    <location>
        <begin position="294"/>
        <end position="321"/>
    </location>
</feature>
<dbReference type="EMBL" id="JWZX01002988">
    <property type="protein sequence ID" value="KOO25342.1"/>
    <property type="molecule type" value="Genomic_DNA"/>
</dbReference>
<keyword evidence="1" id="KW-0175">Coiled coil</keyword>
<dbReference type="SMART" id="SM00015">
    <property type="entry name" value="IQ"/>
    <property type="match status" value="3"/>
</dbReference>
<keyword evidence="4" id="KW-1185">Reference proteome</keyword>
<organism evidence="3 4">
    <name type="scientific">Chrysochromulina tobinii</name>
    <dbReference type="NCBI Taxonomy" id="1460289"/>
    <lineage>
        <taxon>Eukaryota</taxon>
        <taxon>Haptista</taxon>
        <taxon>Haptophyta</taxon>
        <taxon>Prymnesiophyceae</taxon>
        <taxon>Prymnesiales</taxon>
        <taxon>Chrysochromulinaceae</taxon>
        <taxon>Chrysochromulina</taxon>
    </lineage>
</organism>
<evidence type="ECO:0000313" key="4">
    <source>
        <dbReference type="Proteomes" id="UP000037460"/>
    </source>
</evidence>
<sequence length="345" mass="36005">MPSESSAISAPSTALRPKGAADGFQIWQHALLGKVAELTRALAEAPAGSIDYKGTRNWTPLFAASARASEKAAKEAAAATKVQAIQRGNVAREQQVSTARERAARIEAETHAKAASEKAAKEAAAATKVQAIQRGNVAREQQVSTARERAARIEAETHAKAASEKAAAATKVQAVQRGNVARQAPHARAEGKTAAEKEAAEARAAADKAAAETRAAAVARAAAEEAAAEAKLVAKKEAAEAAAAVTAVGTVNALPDDSWIKAQVSRTGSPARRASPRRKDAQEAQLNQVMYLVMDEATELATRLTQEIADLRGEMAALKAASAASNVSPSSRGLWRMQAKSIWLL</sequence>
<comment type="caution">
    <text evidence="3">The sequence shown here is derived from an EMBL/GenBank/DDBJ whole genome shotgun (WGS) entry which is preliminary data.</text>
</comment>
<proteinExistence type="predicted"/>
<evidence type="ECO:0000313" key="3">
    <source>
        <dbReference type="EMBL" id="KOO25342.1"/>
    </source>
</evidence>
<dbReference type="PROSITE" id="PS50096">
    <property type="entry name" value="IQ"/>
    <property type="match status" value="3"/>
</dbReference>
<feature type="region of interest" description="Disordered" evidence="2">
    <location>
        <begin position="173"/>
        <end position="197"/>
    </location>
</feature>